<accession>A0AA42CLH1</accession>
<keyword evidence="1" id="KW-0732">Signal</keyword>
<comment type="caution">
    <text evidence="2">The sequence shown here is derived from an EMBL/GenBank/DDBJ whole genome shotgun (WGS) entry which is preliminary data.</text>
</comment>
<protein>
    <submittedName>
        <fullName evidence="2">Uncharacterized protein</fullName>
    </submittedName>
</protein>
<feature type="signal peptide" evidence="1">
    <location>
        <begin position="1"/>
        <end position="22"/>
    </location>
</feature>
<sequence length="51" mass="5597">MEKSTVLAMLTLFTLLSGMAVAAYQLWMVKDAKNVGEEGSASKERMTNQNT</sequence>
<organism evidence="2 3">
    <name type="scientific">Lichenifustis flavocetrariae</name>
    <dbReference type="NCBI Taxonomy" id="2949735"/>
    <lineage>
        <taxon>Bacteria</taxon>
        <taxon>Pseudomonadati</taxon>
        <taxon>Pseudomonadota</taxon>
        <taxon>Alphaproteobacteria</taxon>
        <taxon>Hyphomicrobiales</taxon>
        <taxon>Lichenihabitantaceae</taxon>
        <taxon>Lichenifustis</taxon>
    </lineage>
</organism>
<evidence type="ECO:0000256" key="1">
    <source>
        <dbReference type="SAM" id="SignalP"/>
    </source>
</evidence>
<name>A0AA42CLH1_9HYPH</name>
<evidence type="ECO:0000313" key="2">
    <source>
        <dbReference type="EMBL" id="MCW6511583.1"/>
    </source>
</evidence>
<gene>
    <name evidence="2" type="ORF">M8523_26780</name>
</gene>
<dbReference type="Proteomes" id="UP001165667">
    <property type="component" value="Unassembled WGS sequence"/>
</dbReference>
<dbReference type="AlphaFoldDB" id="A0AA42CLH1"/>
<dbReference type="EMBL" id="JAMOIM010000028">
    <property type="protein sequence ID" value="MCW6511583.1"/>
    <property type="molecule type" value="Genomic_DNA"/>
</dbReference>
<reference evidence="2" key="1">
    <citation type="submission" date="2022-05" db="EMBL/GenBank/DDBJ databases">
        <authorList>
            <person name="Pankratov T."/>
        </authorList>
    </citation>
    <scope>NUCLEOTIDE SEQUENCE</scope>
    <source>
        <strain evidence="2">BP6-180914</strain>
    </source>
</reference>
<dbReference type="RefSeq" id="WP_282587959.1">
    <property type="nucleotide sequence ID" value="NZ_JAMOIM010000028.1"/>
</dbReference>
<feature type="chain" id="PRO_5041449445" evidence="1">
    <location>
        <begin position="23"/>
        <end position="51"/>
    </location>
</feature>
<keyword evidence="3" id="KW-1185">Reference proteome</keyword>
<evidence type="ECO:0000313" key="3">
    <source>
        <dbReference type="Proteomes" id="UP001165667"/>
    </source>
</evidence>
<proteinExistence type="predicted"/>